<proteinExistence type="predicted"/>
<protein>
    <submittedName>
        <fullName evidence="1">Uncharacterized protein</fullName>
    </submittedName>
</protein>
<dbReference type="Proteomes" id="UP000785679">
    <property type="component" value="Unassembled WGS sequence"/>
</dbReference>
<keyword evidence="2" id="KW-1185">Reference proteome</keyword>
<dbReference type="AlphaFoldDB" id="A0A8J8NCJ6"/>
<gene>
    <name evidence="1" type="ORF">FGO68_gene2143</name>
</gene>
<dbReference type="EMBL" id="RRYP01022894">
    <property type="protein sequence ID" value="TNV72324.1"/>
    <property type="molecule type" value="Genomic_DNA"/>
</dbReference>
<accession>A0A8J8NCJ6</accession>
<name>A0A8J8NCJ6_HALGN</name>
<reference evidence="1" key="1">
    <citation type="submission" date="2019-06" db="EMBL/GenBank/DDBJ databases">
        <authorList>
            <person name="Zheng W."/>
        </authorList>
    </citation>
    <scope>NUCLEOTIDE SEQUENCE</scope>
    <source>
        <strain evidence="1">QDHG01</strain>
    </source>
</reference>
<organism evidence="1 2">
    <name type="scientific">Halteria grandinella</name>
    <dbReference type="NCBI Taxonomy" id="5974"/>
    <lineage>
        <taxon>Eukaryota</taxon>
        <taxon>Sar</taxon>
        <taxon>Alveolata</taxon>
        <taxon>Ciliophora</taxon>
        <taxon>Intramacronucleata</taxon>
        <taxon>Spirotrichea</taxon>
        <taxon>Stichotrichia</taxon>
        <taxon>Sporadotrichida</taxon>
        <taxon>Halteriidae</taxon>
        <taxon>Halteria</taxon>
    </lineage>
</organism>
<evidence type="ECO:0000313" key="2">
    <source>
        <dbReference type="Proteomes" id="UP000785679"/>
    </source>
</evidence>
<sequence>MEIAQKEGIIHINPELDYLNVKYANAIQNTTQEEVLLPVDLYQYIAVCETSFIMRIYDTLITEAELIPDKQNGEQYDLLCPVETNLFSYETEVSRIYVSNVASARWETSWRHILGLIWKFLYEHEAAGSYAANWVKAIAHNIVRLD</sequence>
<comment type="caution">
    <text evidence="1">The sequence shown here is derived from an EMBL/GenBank/DDBJ whole genome shotgun (WGS) entry which is preliminary data.</text>
</comment>
<evidence type="ECO:0000313" key="1">
    <source>
        <dbReference type="EMBL" id="TNV72324.1"/>
    </source>
</evidence>